<dbReference type="AlphaFoldDB" id="A0A132MKP7"/>
<comment type="caution">
    <text evidence="2">The sequence shown here is derived from an EMBL/GenBank/DDBJ whole genome shotgun (WGS) entry which is preliminary data.</text>
</comment>
<keyword evidence="3" id="KW-1185">Reference proteome</keyword>
<proteinExistence type="predicted"/>
<evidence type="ECO:0000256" key="1">
    <source>
        <dbReference type="SAM" id="MobiDB-lite"/>
    </source>
</evidence>
<dbReference type="STRING" id="1469144.LI90_62"/>
<evidence type="ECO:0000313" key="3">
    <source>
        <dbReference type="Proteomes" id="UP000070188"/>
    </source>
</evidence>
<dbReference type="EMBL" id="LAXD01000001">
    <property type="protein sequence ID" value="KWW98442.1"/>
    <property type="molecule type" value="Genomic_DNA"/>
</dbReference>
<gene>
    <name evidence="2" type="ORF">LI90_62</name>
</gene>
<reference evidence="3" key="1">
    <citation type="submission" date="2015-04" db="EMBL/GenBank/DDBJ databases">
        <title>Physiological reanalysis, assessment of diazotrophy, and genome sequences of multiple isolates of Streptomyces thermoautotrophicus.</title>
        <authorList>
            <person name="MacKellar D.C."/>
            <person name="Lieber L."/>
            <person name="Norman J."/>
            <person name="Bolger A."/>
            <person name="Tobin C."/>
            <person name="Murray J.W."/>
            <person name="Chang R."/>
            <person name="Ford T."/>
            <person name="Nguyen P.Q."/>
            <person name="Woodward J."/>
            <person name="Permingeat H."/>
            <person name="Joshi N.S."/>
            <person name="Silver P.A."/>
            <person name="Usadel B."/>
            <person name="Rutherford A.W."/>
            <person name="Friesen M."/>
            <person name="Prell J."/>
        </authorList>
    </citation>
    <scope>NUCLEOTIDE SEQUENCE [LARGE SCALE GENOMIC DNA]</scope>
    <source>
        <strain evidence="3">H1</strain>
    </source>
</reference>
<feature type="region of interest" description="Disordered" evidence="1">
    <location>
        <begin position="1"/>
        <end position="20"/>
    </location>
</feature>
<accession>A0A132MKP7</accession>
<dbReference type="PATRIC" id="fig|1469144.10.peg.131"/>
<evidence type="ECO:0000313" key="2">
    <source>
        <dbReference type="EMBL" id="KWW98442.1"/>
    </source>
</evidence>
<dbReference type="Proteomes" id="UP000070188">
    <property type="component" value="Unassembled WGS sequence"/>
</dbReference>
<protein>
    <submittedName>
        <fullName evidence="2">Uncharacterized protein</fullName>
    </submittedName>
</protein>
<organism evidence="2 3">
    <name type="scientific">Carbonactinospora thermoautotrophica</name>
    <dbReference type="NCBI Taxonomy" id="1469144"/>
    <lineage>
        <taxon>Bacteria</taxon>
        <taxon>Bacillati</taxon>
        <taxon>Actinomycetota</taxon>
        <taxon>Actinomycetes</taxon>
        <taxon>Kitasatosporales</taxon>
        <taxon>Carbonactinosporaceae</taxon>
        <taxon>Carbonactinospora</taxon>
    </lineage>
</organism>
<sequence length="44" mass="4985">MCRIPFRPRLPNPPQAGTQGVQLTGIDLESWHPGSGWSKDLRKR</sequence>
<name>A0A132MKP7_9ACTN</name>